<dbReference type="GO" id="GO:0009146">
    <property type="term" value="P:purine nucleoside triphosphate catabolic process"/>
    <property type="evidence" value="ECO:0007669"/>
    <property type="project" value="UniProtKB-UniRule"/>
</dbReference>
<dbReference type="PANTHER" id="PTHR11067:SF9">
    <property type="entry name" value="INOSINE TRIPHOSPHATE PYROPHOSPHATASE"/>
    <property type="match status" value="1"/>
</dbReference>
<evidence type="ECO:0000256" key="5">
    <source>
        <dbReference type="ARBA" id="ARBA00022801"/>
    </source>
</evidence>
<dbReference type="OrthoDB" id="9807456at2"/>
<feature type="binding site" evidence="10">
    <location>
        <begin position="160"/>
        <end position="163"/>
    </location>
    <ligand>
        <name>substrate</name>
    </ligand>
</feature>
<dbReference type="EC" id="3.6.1.66" evidence="10"/>
<keyword evidence="13" id="KW-1185">Reference proteome</keyword>
<name>A0A1E3W816_9HYPH</name>
<keyword evidence="6 10" id="KW-0460">Magnesium</keyword>
<dbReference type="HAMAP" id="MF_01405">
    <property type="entry name" value="Non_canon_purine_NTPase"/>
    <property type="match status" value="1"/>
</dbReference>
<dbReference type="PANTHER" id="PTHR11067">
    <property type="entry name" value="INOSINE TRIPHOSPHATE PYROPHOSPHATASE/HAM1 PROTEIN"/>
    <property type="match status" value="1"/>
</dbReference>
<feature type="active site" description="Proton acceptor" evidence="10">
    <location>
        <position position="77"/>
    </location>
</feature>
<dbReference type="GO" id="GO:0035870">
    <property type="term" value="F:dITP diphosphatase activity"/>
    <property type="evidence" value="ECO:0007669"/>
    <property type="project" value="UniProtKB-UniRule"/>
</dbReference>
<dbReference type="RefSeq" id="WP_069440357.1">
    <property type="nucleotide sequence ID" value="NZ_LPWF01000002.1"/>
</dbReference>
<dbReference type="GO" id="GO:0005829">
    <property type="term" value="C:cytosol"/>
    <property type="evidence" value="ECO:0007669"/>
    <property type="project" value="TreeGrafter"/>
</dbReference>
<feature type="binding site" evidence="10">
    <location>
        <position position="49"/>
    </location>
    <ligand>
        <name>Mg(2+)</name>
        <dbReference type="ChEBI" id="CHEBI:18420"/>
    </ligand>
</feature>
<feature type="binding site" evidence="10">
    <location>
        <begin position="17"/>
        <end position="22"/>
    </location>
    <ligand>
        <name>substrate</name>
    </ligand>
</feature>
<feature type="binding site" evidence="10">
    <location>
        <position position="77"/>
    </location>
    <ligand>
        <name>Mg(2+)</name>
        <dbReference type="ChEBI" id="CHEBI:18420"/>
    </ligand>
</feature>
<proteinExistence type="inferred from homology"/>
<protein>
    <recommendedName>
        <fullName evidence="10">dITP/XTP pyrophosphatase</fullName>
        <ecNumber evidence="10">3.6.1.66</ecNumber>
    </recommendedName>
    <alternativeName>
        <fullName evidence="10">Non-canonical purine NTP pyrophosphatase</fullName>
    </alternativeName>
    <alternativeName>
        <fullName evidence="10">Non-standard purine NTP pyrophosphatase</fullName>
    </alternativeName>
    <alternativeName>
        <fullName evidence="10">Nucleoside-triphosphate diphosphatase</fullName>
    </alternativeName>
    <alternativeName>
        <fullName evidence="10">Nucleoside-triphosphate pyrophosphatase</fullName>
        <shortName evidence="10">NTPase</shortName>
    </alternativeName>
</protein>
<dbReference type="InterPro" id="IPR020922">
    <property type="entry name" value="dITP/XTP_pyrophosphatase"/>
</dbReference>
<evidence type="ECO:0000256" key="6">
    <source>
        <dbReference type="ARBA" id="ARBA00022842"/>
    </source>
</evidence>
<dbReference type="GO" id="GO:0036220">
    <property type="term" value="F:ITP diphosphatase activity"/>
    <property type="evidence" value="ECO:0007669"/>
    <property type="project" value="UniProtKB-UniRule"/>
</dbReference>
<dbReference type="CDD" id="cd00515">
    <property type="entry name" value="HAM1"/>
    <property type="match status" value="1"/>
</dbReference>
<dbReference type="NCBIfam" id="TIGR00042">
    <property type="entry name" value="RdgB/HAM1 family non-canonical purine NTP pyrophosphatase"/>
    <property type="match status" value="1"/>
</dbReference>
<comment type="cofactor">
    <cofactor evidence="10">
        <name>Mg(2+)</name>
        <dbReference type="ChEBI" id="CHEBI:18420"/>
    </cofactor>
    <text evidence="10">Binds 1 Mg(2+) ion per subunit.</text>
</comment>
<comment type="similarity">
    <text evidence="1 10 11">Belongs to the HAM1 NTPase family.</text>
</comment>
<dbReference type="AlphaFoldDB" id="A0A1E3W816"/>
<dbReference type="Proteomes" id="UP000094472">
    <property type="component" value="Unassembled WGS sequence"/>
</dbReference>
<evidence type="ECO:0000256" key="8">
    <source>
        <dbReference type="ARBA" id="ARBA00051875"/>
    </source>
</evidence>
<dbReference type="GO" id="GO:0017111">
    <property type="term" value="F:ribonucleoside triphosphate phosphatase activity"/>
    <property type="evidence" value="ECO:0007669"/>
    <property type="project" value="InterPro"/>
</dbReference>
<evidence type="ECO:0000256" key="10">
    <source>
        <dbReference type="HAMAP-Rule" id="MF_01405"/>
    </source>
</evidence>
<keyword evidence="3 10" id="KW-0479">Metal-binding</keyword>
<gene>
    <name evidence="12" type="ORF">AUC69_00090</name>
</gene>
<comment type="caution">
    <text evidence="12">The sequence shown here is derived from an EMBL/GenBank/DDBJ whole genome shotgun (WGS) entry which is preliminary data.</text>
</comment>
<feature type="binding site" evidence="10">
    <location>
        <position position="183"/>
    </location>
    <ligand>
        <name>substrate</name>
    </ligand>
</feature>
<dbReference type="InterPro" id="IPR002637">
    <property type="entry name" value="RdgB/HAM1"/>
</dbReference>
<dbReference type="SUPFAM" id="SSF52972">
    <property type="entry name" value="ITPase-like"/>
    <property type="match status" value="1"/>
</dbReference>
<evidence type="ECO:0000256" key="4">
    <source>
        <dbReference type="ARBA" id="ARBA00022741"/>
    </source>
</evidence>
<dbReference type="GO" id="GO:0009117">
    <property type="term" value="P:nucleotide metabolic process"/>
    <property type="evidence" value="ECO:0007669"/>
    <property type="project" value="UniProtKB-KW"/>
</dbReference>
<comment type="catalytic activity">
    <reaction evidence="9 10">
        <text>XTP + H2O = XMP + diphosphate + H(+)</text>
        <dbReference type="Rhea" id="RHEA:28610"/>
        <dbReference type="ChEBI" id="CHEBI:15377"/>
        <dbReference type="ChEBI" id="CHEBI:15378"/>
        <dbReference type="ChEBI" id="CHEBI:33019"/>
        <dbReference type="ChEBI" id="CHEBI:57464"/>
        <dbReference type="ChEBI" id="CHEBI:61314"/>
        <dbReference type="EC" id="3.6.1.66"/>
    </reaction>
</comment>
<reference evidence="12 13" key="1">
    <citation type="journal article" date="2016" name="Environ. Microbiol.">
        <title>New Methyloceanibacter diversity from North Sea sediments includes methanotroph containing solely the soluble methane monooxygenase.</title>
        <authorList>
            <person name="Vekeman B."/>
            <person name="Kerckhof F.M."/>
            <person name="Cremers G."/>
            <person name="de Vos P."/>
            <person name="Vandamme P."/>
            <person name="Boon N."/>
            <person name="Op den Camp H.J."/>
            <person name="Heylen K."/>
        </authorList>
    </citation>
    <scope>NUCLEOTIDE SEQUENCE [LARGE SCALE GENOMIC DNA]</scope>
    <source>
        <strain evidence="12 13">R-67175</strain>
    </source>
</reference>
<dbReference type="STRING" id="1774969.AUC69_00090"/>
<dbReference type="Pfam" id="PF01725">
    <property type="entry name" value="Ham1p_like"/>
    <property type="match status" value="1"/>
</dbReference>
<keyword evidence="7 10" id="KW-0546">Nucleotide metabolism</keyword>
<evidence type="ECO:0000313" key="13">
    <source>
        <dbReference type="Proteomes" id="UP000094472"/>
    </source>
</evidence>
<comment type="function">
    <text evidence="10">Pyrophosphatase that catalyzes the hydrolysis of nucleoside triphosphates to their monophosphate derivatives, with a high preference for the non-canonical purine nucleotides XTP (xanthosine triphosphate), dITP (deoxyinosine triphosphate) and ITP. Seems to function as a house-cleaning enzyme that removes non-canonical purine nucleotides from the nucleotide pool, thus preventing their incorporation into DNA/RNA and avoiding chromosomal lesions.</text>
</comment>
<evidence type="ECO:0000313" key="12">
    <source>
        <dbReference type="EMBL" id="ODS01949.1"/>
    </source>
</evidence>
<feature type="binding site" evidence="10">
    <location>
        <position position="78"/>
    </location>
    <ligand>
        <name>substrate</name>
    </ligand>
</feature>
<comment type="subunit">
    <text evidence="2 10">Homodimer.</text>
</comment>
<dbReference type="GO" id="GO:0046872">
    <property type="term" value="F:metal ion binding"/>
    <property type="evidence" value="ECO:0007669"/>
    <property type="project" value="UniProtKB-KW"/>
</dbReference>
<comment type="catalytic activity">
    <reaction evidence="8 10">
        <text>dITP + H2O = dIMP + diphosphate + H(+)</text>
        <dbReference type="Rhea" id="RHEA:28342"/>
        <dbReference type="ChEBI" id="CHEBI:15377"/>
        <dbReference type="ChEBI" id="CHEBI:15378"/>
        <dbReference type="ChEBI" id="CHEBI:33019"/>
        <dbReference type="ChEBI" id="CHEBI:61194"/>
        <dbReference type="ChEBI" id="CHEBI:61382"/>
        <dbReference type="EC" id="3.6.1.66"/>
    </reaction>
</comment>
<dbReference type="GO" id="GO:0036222">
    <property type="term" value="F:XTP diphosphatase activity"/>
    <property type="evidence" value="ECO:0007669"/>
    <property type="project" value="UniProtKB-UniRule"/>
</dbReference>
<evidence type="ECO:0000256" key="9">
    <source>
        <dbReference type="ARBA" id="ARBA00052017"/>
    </source>
</evidence>
<accession>A0A1E3W816</accession>
<evidence type="ECO:0000256" key="1">
    <source>
        <dbReference type="ARBA" id="ARBA00008023"/>
    </source>
</evidence>
<evidence type="ECO:0000256" key="3">
    <source>
        <dbReference type="ARBA" id="ARBA00022723"/>
    </source>
</evidence>
<dbReference type="GO" id="GO:0000166">
    <property type="term" value="F:nucleotide binding"/>
    <property type="evidence" value="ECO:0007669"/>
    <property type="project" value="UniProtKB-KW"/>
</dbReference>
<keyword evidence="5 10" id="KW-0378">Hydrolase</keyword>
<dbReference type="Gene3D" id="3.90.950.10">
    <property type="match status" value="1"/>
</dbReference>
<keyword evidence="4 10" id="KW-0547">Nucleotide-binding</keyword>
<comment type="catalytic activity">
    <reaction evidence="10">
        <text>ITP + H2O = IMP + diphosphate + H(+)</text>
        <dbReference type="Rhea" id="RHEA:29399"/>
        <dbReference type="ChEBI" id="CHEBI:15377"/>
        <dbReference type="ChEBI" id="CHEBI:15378"/>
        <dbReference type="ChEBI" id="CHEBI:33019"/>
        <dbReference type="ChEBI" id="CHEBI:58053"/>
        <dbReference type="ChEBI" id="CHEBI:61402"/>
        <dbReference type="EC" id="3.6.1.66"/>
    </reaction>
</comment>
<evidence type="ECO:0000256" key="11">
    <source>
        <dbReference type="RuleBase" id="RU003781"/>
    </source>
</evidence>
<dbReference type="InterPro" id="IPR029001">
    <property type="entry name" value="ITPase-like_fam"/>
</dbReference>
<feature type="binding site" evidence="10">
    <location>
        <begin position="188"/>
        <end position="189"/>
    </location>
    <ligand>
        <name>substrate</name>
    </ligand>
</feature>
<evidence type="ECO:0000256" key="7">
    <source>
        <dbReference type="ARBA" id="ARBA00023080"/>
    </source>
</evidence>
<dbReference type="FunFam" id="3.90.950.10:FF:000001">
    <property type="entry name" value="dITP/XTP pyrophosphatase"/>
    <property type="match status" value="1"/>
</dbReference>
<sequence>MLSPGALHRGSKLVIASHNEGKVREFGELFAPFGIECVAAGNLDLAEPEETGTTFEANALLKARAAAASGLMAIGDDSGLRVEALGGQPGIHSARWGGPTRDFGLAMDRVHDELEATGGAYRRANFTCALALAAPNRQDVVFVGKVFGSITWPPRGSRGFGYDPIFVPDGHNETFGEMEPALKNALSHRMRAFEQMMDATYSNAE</sequence>
<organism evidence="12 13">
    <name type="scientific">Methyloceanibacter superfactus</name>
    <dbReference type="NCBI Taxonomy" id="1774969"/>
    <lineage>
        <taxon>Bacteria</taxon>
        <taxon>Pseudomonadati</taxon>
        <taxon>Pseudomonadota</taxon>
        <taxon>Alphaproteobacteria</taxon>
        <taxon>Hyphomicrobiales</taxon>
        <taxon>Hyphomicrobiaceae</taxon>
        <taxon>Methyloceanibacter</taxon>
    </lineage>
</organism>
<dbReference type="EMBL" id="LPWF01000002">
    <property type="protein sequence ID" value="ODS01949.1"/>
    <property type="molecule type" value="Genomic_DNA"/>
</dbReference>
<evidence type="ECO:0000256" key="2">
    <source>
        <dbReference type="ARBA" id="ARBA00011738"/>
    </source>
</evidence>